<keyword evidence="4" id="KW-0808">Transferase</keyword>
<name>A0A2W4DF20_9HYPH</name>
<dbReference type="CDD" id="cd00610">
    <property type="entry name" value="OAT_like"/>
    <property type="match status" value="1"/>
</dbReference>
<evidence type="ECO:0000256" key="5">
    <source>
        <dbReference type="ARBA" id="ARBA00022898"/>
    </source>
</evidence>
<comment type="cofactor">
    <cofactor evidence="1">
        <name>pyridoxal 5'-phosphate</name>
        <dbReference type="ChEBI" id="CHEBI:597326"/>
    </cofactor>
</comment>
<dbReference type="InterPro" id="IPR015424">
    <property type="entry name" value="PyrdxlP-dep_Trfase"/>
</dbReference>
<comment type="caution">
    <text evidence="7">The sequence shown here is derived from an EMBL/GenBank/DDBJ whole genome shotgun (WGS) entry which is preliminary data.</text>
</comment>
<dbReference type="GO" id="GO:0030170">
    <property type="term" value="F:pyridoxal phosphate binding"/>
    <property type="evidence" value="ECO:0007669"/>
    <property type="project" value="InterPro"/>
</dbReference>
<keyword evidence="5 6" id="KW-0663">Pyridoxal phosphate</keyword>
<reference evidence="7 8" key="1">
    <citation type="journal article" date="2018" name="Sci. Rep.">
        <title>Rhizobium tumorigenes sp. nov., a novel plant tumorigenic bacterium isolated from cane gall tumors on thornless blackberry.</title>
        <authorList>
            <person name="Kuzmanovi N."/>
            <person name="Smalla K."/>
            <person name="Gronow S."/>
            <person name="PuBawska J."/>
        </authorList>
    </citation>
    <scope>NUCLEOTIDE SEQUENCE [LARGE SCALE GENOMIC DNA]</scope>
    <source>
        <strain evidence="7 8">CCBAU 85046</strain>
    </source>
</reference>
<dbReference type="GO" id="GO:0009448">
    <property type="term" value="P:gamma-aminobutyric acid metabolic process"/>
    <property type="evidence" value="ECO:0007669"/>
    <property type="project" value="InterPro"/>
</dbReference>
<evidence type="ECO:0000256" key="2">
    <source>
        <dbReference type="ARBA" id="ARBA00008954"/>
    </source>
</evidence>
<dbReference type="InterPro" id="IPR004632">
    <property type="entry name" value="4NH2But_aminotransferase_bac"/>
</dbReference>
<dbReference type="InterPro" id="IPR050103">
    <property type="entry name" value="Class-III_PLP-dep_AT"/>
</dbReference>
<sequence length="428" mass="45657">MPTTATTMTDRKNAAISRGVGMTTQIYADRAENSEIWDKEGRRYIDFAAGIAVLNTGHRHPRVIAAVKEQLDRFTHTCHQVVPYENYVHLAERLNALTPGNFAKKTIFVTTGAEAVENAVKIARAATGRSAIIAFGGGFHGRTFMGMALTGKVVPYKVGFGPMPGDVFHAPFPVPMHGVTVEQSLAALKKLFAADVDPQRVAAIIIEPVQGEGGFYPAPVAFMASLRELCDQHGILLIADEVQTGFARTGKMFGMDHHAVAPDLMTMAKSLAGGFPLAAVTGRAEIMDAPGPGGLGGTYGGNPIGIAAAHAVLDVIADENLCDRANQLGNRLKQRLESLREQVPEIVDIRGPGFMNAIEFNDAATKLPSAEFATRVRLIALEKGLILLTCGVYGNVIRFLAPITIQEGVFGEALDILEAAMLQASAGR</sequence>
<gene>
    <name evidence="7" type="primary">gabT</name>
    <name evidence="7" type="ORF">CPY51_08005</name>
</gene>
<evidence type="ECO:0000256" key="4">
    <source>
        <dbReference type="ARBA" id="ARBA00022679"/>
    </source>
</evidence>
<dbReference type="OrthoDB" id="9801834at2"/>
<dbReference type="InterPro" id="IPR015422">
    <property type="entry name" value="PyrdxlP-dep_Trfase_small"/>
</dbReference>
<dbReference type="SUPFAM" id="SSF53383">
    <property type="entry name" value="PLP-dependent transferases"/>
    <property type="match status" value="1"/>
</dbReference>
<dbReference type="Pfam" id="PF00202">
    <property type="entry name" value="Aminotran_3"/>
    <property type="match status" value="1"/>
</dbReference>
<dbReference type="NCBIfam" id="TIGR00700">
    <property type="entry name" value="GABAtrnsam"/>
    <property type="match status" value="1"/>
</dbReference>
<dbReference type="GO" id="GO:0042802">
    <property type="term" value="F:identical protein binding"/>
    <property type="evidence" value="ECO:0007669"/>
    <property type="project" value="TreeGrafter"/>
</dbReference>
<evidence type="ECO:0000256" key="6">
    <source>
        <dbReference type="RuleBase" id="RU003560"/>
    </source>
</evidence>
<protein>
    <submittedName>
        <fullName evidence="7">4-aminobutyrate--2-oxoglutarate transaminase</fullName>
    </submittedName>
</protein>
<dbReference type="FunFam" id="3.40.640.10:FF:000013">
    <property type="entry name" value="4-aminobutyrate aminotransferase"/>
    <property type="match status" value="1"/>
</dbReference>
<dbReference type="EMBL" id="PCDP01000026">
    <property type="protein sequence ID" value="PZM15254.1"/>
    <property type="molecule type" value="Genomic_DNA"/>
</dbReference>
<evidence type="ECO:0000313" key="7">
    <source>
        <dbReference type="EMBL" id="PZM15254.1"/>
    </source>
</evidence>
<dbReference type="InterPro" id="IPR005814">
    <property type="entry name" value="Aminotrans_3"/>
</dbReference>
<keyword evidence="3" id="KW-0032">Aminotransferase</keyword>
<evidence type="ECO:0000256" key="3">
    <source>
        <dbReference type="ARBA" id="ARBA00022576"/>
    </source>
</evidence>
<dbReference type="GO" id="GO:0034386">
    <property type="term" value="F:4-aminobutyrate:2-oxoglutarate transaminase activity"/>
    <property type="evidence" value="ECO:0007669"/>
    <property type="project" value="InterPro"/>
</dbReference>
<dbReference type="InterPro" id="IPR049704">
    <property type="entry name" value="Aminotrans_3_PPA_site"/>
</dbReference>
<proteinExistence type="inferred from homology"/>
<dbReference type="AlphaFoldDB" id="A0A2W4DF20"/>
<evidence type="ECO:0000313" key="8">
    <source>
        <dbReference type="Proteomes" id="UP000248925"/>
    </source>
</evidence>
<comment type="similarity">
    <text evidence="2 6">Belongs to the class-III pyridoxal-phosphate-dependent aminotransferase family.</text>
</comment>
<dbReference type="InterPro" id="IPR015421">
    <property type="entry name" value="PyrdxlP-dep_Trfase_major"/>
</dbReference>
<accession>A0A2W4DF20</accession>
<dbReference type="PANTHER" id="PTHR11986">
    <property type="entry name" value="AMINOTRANSFERASE CLASS III"/>
    <property type="match status" value="1"/>
</dbReference>
<dbReference type="RefSeq" id="WP_111159748.1">
    <property type="nucleotide sequence ID" value="NZ_PCDP01000026.1"/>
</dbReference>
<dbReference type="NCBIfam" id="NF005692">
    <property type="entry name" value="PRK07495.1"/>
    <property type="match status" value="1"/>
</dbReference>
<dbReference type="PROSITE" id="PS00600">
    <property type="entry name" value="AA_TRANSFER_CLASS_3"/>
    <property type="match status" value="1"/>
</dbReference>
<dbReference type="Gene3D" id="3.40.640.10">
    <property type="entry name" value="Type I PLP-dependent aspartate aminotransferase-like (Major domain)"/>
    <property type="match status" value="1"/>
</dbReference>
<dbReference type="PIRSF" id="PIRSF000521">
    <property type="entry name" value="Transaminase_4ab_Lys_Orn"/>
    <property type="match status" value="1"/>
</dbReference>
<dbReference type="Gene3D" id="3.90.1150.10">
    <property type="entry name" value="Aspartate Aminotransferase, domain 1"/>
    <property type="match status" value="1"/>
</dbReference>
<organism evidence="7 8">
    <name type="scientific">Rhizobium tubonense</name>
    <dbReference type="NCBI Taxonomy" id="484088"/>
    <lineage>
        <taxon>Bacteria</taxon>
        <taxon>Pseudomonadati</taxon>
        <taxon>Pseudomonadota</taxon>
        <taxon>Alphaproteobacteria</taxon>
        <taxon>Hyphomicrobiales</taxon>
        <taxon>Rhizobiaceae</taxon>
        <taxon>Rhizobium/Agrobacterium group</taxon>
        <taxon>Rhizobium</taxon>
    </lineage>
</organism>
<keyword evidence="8" id="KW-1185">Reference proteome</keyword>
<dbReference type="Proteomes" id="UP000248925">
    <property type="component" value="Unassembled WGS sequence"/>
</dbReference>
<evidence type="ECO:0000256" key="1">
    <source>
        <dbReference type="ARBA" id="ARBA00001933"/>
    </source>
</evidence>